<dbReference type="Bgee" id="ENSOCUG00000004878">
    <property type="expression patterns" value="Expressed in heart and 14 other cell types or tissues"/>
</dbReference>
<name>G1SMQ2_RABIT</name>
<evidence type="ECO:0000259" key="11">
    <source>
        <dbReference type="Pfam" id="PF07034"/>
    </source>
</evidence>
<evidence type="ECO:0000256" key="10">
    <source>
        <dbReference type="SAM" id="MobiDB-lite"/>
    </source>
</evidence>
<dbReference type="Pfam" id="PF19675">
    <property type="entry name" value="ORC3_ins"/>
    <property type="match status" value="1"/>
</dbReference>
<dbReference type="GO" id="GO:0006270">
    <property type="term" value="P:DNA replication initiation"/>
    <property type="evidence" value="ECO:0007669"/>
    <property type="project" value="Ensembl"/>
</dbReference>
<dbReference type="GeneTree" id="ENSGT00390000011376"/>
<evidence type="ECO:0000256" key="4">
    <source>
        <dbReference type="ARBA" id="ARBA00022553"/>
    </source>
</evidence>
<evidence type="ECO:0000256" key="8">
    <source>
        <dbReference type="ARBA" id="ARBA00026084"/>
    </source>
</evidence>
<dbReference type="PANTHER" id="PTHR12748">
    <property type="entry name" value="ORIGIN RECOGNITION COMPLEX SUBUNIT 3"/>
    <property type="match status" value="1"/>
</dbReference>
<feature type="domain" description="Origin recognition complex subunit 3 winged helix C-terminal" evidence="12">
    <location>
        <begin position="699"/>
        <end position="811"/>
    </location>
</feature>
<dbReference type="STRING" id="9986.ENSOCUP00000004223"/>
<dbReference type="InterPro" id="IPR045667">
    <property type="entry name" value="ORC3_N"/>
</dbReference>
<dbReference type="CDD" id="cd20704">
    <property type="entry name" value="Orc3"/>
    <property type="match status" value="1"/>
</dbReference>
<keyword evidence="15" id="KW-1185">Reference proteome</keyword>
<dbReference type="GO" id="GO:0031261">
    <property type="term" value="C:DNA replication preinitiation complex"/>
    <property type="evidence" value="ECO:0007669"/>
    <property type="project" value="TreeGrafter"/>
</dbReference>
<dbReference type="EMBL" id="AAGW02019338">
    <property type="status" value="NOT_ANNOTATED_CDS"/>
    <property type="molecule type" value="Genomic_DNA"/>
</dbReference>
<keyword evidence="5" id="KW-0235">DNA replication</keyword>
<reference evidence="14 15" key="1">
    <citation type="journal article" date="2011" name="Nature">
        <title>A high-resolution map of human evolutionary constraint using 29 mammals.</title>
        <authorList>
            <person name="Lindblad-Toh K."/>
            <person name="Garber M."/>
            <person name="Zuk O."/>
            <person name="Lin M.F."/>
            <person name="Parker B.J."/>
            <person name="Washietl S."/>
            <person name="Kheradpour P."/>
            <person name="Ernst J."/>
            <person name="Jordan G."/>
            <person name="Mauceli E."/>
            <person name="Ward L.D."/>
            <person name="Lowe C.B."/>
            <person name="Holloway A.K."/>
            <person name="Clamp M."/>
            <person name="Gnerre S."/>
            <person name="Alfoldi J."/>
            <person name="Beal K."/>
            <person name="Chang J."/>
            <person name="Clawson H."/>
            <person name="Cuff J."/>
            <person name="Di Palma F."/>
            <person name="Fitzgerald S."/>
            <person name="Flicek P."/>
            <person name="Guttman M."/>
            <person name="Hubisz M.J."/>
            <person name="Jaffe D.B."/>
            <person name="Jungreis I."/>
            <person name="Kent W.J."/>
            <person name="Kostka D."/>
            <person name="Lara M."/>
            <person name="Martins A.L."/>
            <person name="Massingham T."/>
            <person name="Moltke I."/>
            <person name="Raney B.J."/>
            <person name="Rasmussen M.D."/>
            <person name="Robinson J."/>
            <person name="Stark A."/>
            <person name="Vilella A.J."/>
            <person name="Wen J."/>
            <person name="Xie X."/>
            <person name="Zody M.C."/>
            <person name="Baldwin J."/>
            <person name="Bloom T."/>
            <person name="Chin C.W."/>
            <person name="Heiman D."/>
            <person name="Nicol R."/>
            <person name="Nusbaum C."/>
            <person name="Young S."/>
            <person name="Wilkinson J."/>
            <person name="Worley K.C."/>
            <person name="Kovar C.L."/>
            <person name="Muzny D.M."/>
            <person name="Gibbs R.A."/>
            <person name="Cree A."/>
            <person name="Dihn H.H."/>
            <person name="Fowler G."/>
            <person name="Jhangiani S."/>
            <person name="Joshi V."/>
            <person name="Lee S."/>
            <person name="Lewis L.R."/>
            <person name="Nazareth L.V."/>
            <person name="Okwuonu G."/>
            <person name="Santibanez J."/>
            <person name="Warren W.C."/>
            <person name="Mardis E.R."/>
            <person name="Weinstock G.M."/>
            <person name="Wilson R.K."/>
            <person name="Delehaunty K."/>
            <person name="Dooling D."/>
            <person name="Fronik C."/>
            <person name="Fulton L."/>
            <person name="Fulton B."/>
            <person name="Graves T."/>
            <person name="Minx P."/>
            <person name="Sodergren E."/>
            <person name="Birney E."/>
            <person name="Margulies E.H."/>
            <person name="Herrero J."/>
            <person name="Green E.D."/>
            <person name="Haussler D."/>
            <person name="Siepel A."/>
            <person name="Goldman N."/>
            <person name="Pollard K.S."/>
            <person name="Pedersen J.S."/>
            <person name="Lander E.S."/>
            <person name="Kellis M."/>
        </authorList>
    </citation>
    <scope>NUCLEOTIDE SEQUENCE [LARGE SCALE GENOMIC DNA]</scope>
    <source>
        <strain evidence="14 15">Thorbecke inbred</strain>
    </source>
</reference>
<dbReference type="FunCoup" id="G1SMQ2">
    <property type="interactions" value="1867"/>
</dbReference>
<dbReference type="eggNOG" id="KOG2538">
    <property type="taxonomic scope" value="Eukaryota"/>
</dbReference>
<dbReference type="GO" id="GO:0005664">
    <property type="term" value="C:nuclear origin of replication recognition complex"/>
    <property type="evidence" value="ECO:0007669"/>
    <property type="project" value="Ensembl"/>
</dbReference>
<dbReference type="GO" id="GO:0014009">
    <property type="term" value="P:glial cell proliferation"/>
    <property type="evidence" value="ECO:0007669"/>
    <property type="project" value="Ensembl"/>
</dbReference>
<dbReference type="EMBL" id="AAGW02019339">
    <property type="status" value="NOT_ANNOTATED_CDS"/>
    <property type="molecule type" value="Genomic_DNA"/>
</dbReference>
<evidence type="ECO:0000256" key="5">
    <source>
        <dbReference type="ARBA" id="ARBA00022705"/>
    </source>
</evidence>
<reference evidence="14" key="2">
    <citation type="submission" date="2025-08" db="UniProtKB">
        <authorList>
            <consortium name="Ensembl"/>
        </authorList>
    </citation>
    <scope>IDENTIFICATION</scope>
    <source>
        <strain evidence="14">Thorbecke</strain>
    </source>
</reference>
<comment type="similarity">
    <text evidence="2">Belongs to the ORC3 family.</text>
</comment>
<dbReference type="GO" id="GO:0061351">
    <property type="term" value="P:neural precursor cell proliferation"/>
    <property type="evidence" value="ECO:0007669"/>
    <property type="project" value="Ensembl"/>
</dbReference>
<dbReference type="GO" id="GO:0000785">
    <property type="term" value="C:chromatin"/>
    <property type="evidence" value="ECO:0007669"/>
    <property type="project" value="Ensembl"/>
</dbReference>
<keyword evidence="6" id="KW-0238">DNA-binding</keyword>
<evidence type="ECO:0000313" key="15">
    <source>
        <dbReference type="Proteomes" id="UP000001811"/>
    </source>
</evidence>
<dbReference type="HOGENOM" id="CLU_015257_2_0_1"/>
<dbReference type="Ensembl" id="ENSOCUT00000004882.4">
    <property type="protein sequence ID" value="ENSOCUP00000004223.4"/>
    <property type="gene ID" value="ENSOCUG00000004878.4"/>
</dbReference>
<evidence type="ECO:0000256" key="9">
    <source>
        <dbReference type="ARBA" id="ARBA00045241"/>
    </source>
</evidence>
<evidence type="ECO:0000313" key="14">
    <source>
        <dbReference type="Ensembl" id="ENSOCUP00000004223.4"/>
    </source>
</evidence>
<dbReference type="PaxDb" id="9986-ENSOCUP00000004223"/>
<evidence type="ECO:0000256" key="2">
    <source>
        <dbReference type="ARBA" id="ARBA00010977"/>
    </source>
</evidence>
<dbReference type="Proteomes" id="UP000001811">
    <property type="component" value="Chromosome 12"/>
</dbReference>
<dbReference type="GO" id="GO:0003688">
    <property type="term" value="F:DNA replication origin binding"/>
    <property type="evidence" value="ECO:0007669"/>
    <property type="project" value="TreeGrafter"/>
</dbReference>
<comment type="subunit">
    <text evidence="8">Component of ORC, a complex composed of at least 6 subunits: ORC1, ORC2, ORC3, ORC4, ORC5 and ORC6. ORC is regulated in a cell-cycle dependent manner. It is sequentially assembled at the exit from anaphase of mitosis and disassembled as cells enter S phase.</text>
</comment>
<evidence type="ECO:0000259" key="12">
    <source>
        <dbReference type="Pfam" id="PF18137"/>
    </source>
</evidence>
<reference evidence="14" key="3">
    <citation type="submission" date="2025-09" db="UniProtKB">
        <authorList>
            <consortium name="Ensembl"/>
        </authorList>
    </citation>
    <scope>IDENTIFICATION</scope>
    <source>
        <strain evidence="14">Thorbecke</strain>
    </source>
</reference>
<evidence type="ECO:0000256" key="6">
    <source>
        <dbReference type="ARBA" id="ARBA00023125"/>
    </source>
</evidence>
<dbReference type="InterPro" id="IPR045663">
    <property type="entry name" value="ORC3_ins"/>
</dbReference>
<evidence type="ECO:0000256" key="1">
    <source>
        <dbReference type="ARBA" id="ARBA00004123"/>
    </source>
</evidence>
<evidence type="ECO:0000259" key="13">
    <source>
        <dbReference type="Pfam" id="PF19675"/>
    </source>
</evidence>
<comment type="function">
    <text evidence="9">Component of the origin recognition complex (ORC) that binds origins of replication. DNA-binding is ATP-dependent. The specific DNA sequences that define origins of replication have not been identified yet. ORC is required to assemble the pre-replication complex necessary to initiate DNA replication. Binds histone H3 and H4 trimethylation marks H3K9me3, H3K27me3 and H4K20me3.</text>
</comment>
<keyword evidence="7" id="KW-0539">Nucleus</keyword>
<dbReference type="SMR" id="G1SMQ2"/>
<feature type="domain" description="Origin recognition complex subunit 3 insertion" evidence="13">
    <location>
        <begin position="456"/>
        <end position="688"/>
    </location>
</feature>
<dbReference type="GO" id="GO:0005656">
    <property type="term" value="C:nuclear pre-replicative complex"/>
    <property type="evidence" value="ECO:0007669"/>
    <property type="project" value="TreeGrafter"/>
</dbReference>
<protein>
    <recommendedName>
        <fullName evidence="3">Origin recognition complex subunit 3</fullName>
    </recommendedName>
</protein>
<dbReference type="Pfam" id="PF07034">
    <property type="entry name" value="ORC3_N"/>
    <property type="match status" value="1"/>
</dbReference>
<dbReference type="Pfam" id="PF18137">
    <property type="entry name" value="WHD_ORC"/>
    <property type="match status" value="1"/>
</dbReference>
<feature type="domain" description="Origin recognition complex subunit 3 N-terminal" evidence="11">
    <location>
        <begin position="102"/>
        <end position="445"/>
    </location>
</feature>
<accession>G1SMQ2</accession>
<sequence>MGPMAPRWLCFCRLRDPYLTCDGPTEATRHVRPGKRLHNLSSRPSSRPPVQAPPPRAGSTPRGALPTNQEGSWPATDLCPRCREGAREIPSASRFRWAVVTMATSSVSKGCFVFKPNLKKRKISVPIEDYFSARNNESEDSKLRFETYQLMWQQMKSETERLQEELNKNLFDNLIEFLQKSHSGFQKNSRNWGFQIKLREIPTAALVLGVNVTDHELIFRSLTEALQNNVTPHVVSLQAKDCPDIKHFLQKLVSQLMNCCVDVKSKEEESVQVTQKKTHCSMDLLSNWYKTVTQKTEPKIPSKKRTTSSQWHSPPVVLILKDMESFTTKVLQDFILMSSQHLHEFPLILIFGIATSPIIIHRLLPHAVSSLLCIELFQSLSCKEHLTSVLDKLLLTTHFPFKVNEKVLQVLTNIFLYHDFSIQNFIKGLQLSLLEHFYSQPLSVLCCNLPEAKRRINFLSANQCENIRRLPSFRRYVEKQASEKQVALLTNERFLKEETQSLLENLHVYHVNYFLALKCLHNFTSSLPKYPLGRQIRELYCTCLEKNIWDSEEYASALQLLRMLAKDELMTILQKCSSVFKSSSEKQLGSTAKKIEEFLAQFQSLDADAKEEEDSSGSQPKGLQKTDLYHLQKSLLEMKELRRTSKKQTKFEVLREKVVNFIDSLVRDYLSPPETQPLHEVVYFSAAHTLREHLNAAPRIALHTALNNPYYYLKNEALKSEEGCIPNIAPDICIAYKLHLECSRLINLVDWSEAFATVVTAAEKVDADSTPSEEMNEIIHARFIRAVSELELLGFIKPTKQKTDHVARLTWGGC</sequence>
<dbReference type="PANTHER" id="PTHR12748:SF0">
    <property type="entry name" value="ORIGIN RECOGNITION COMPLEX SUBUNIT 3"/>
    <property type="match status" value="1"/>
</dbReference>
<evidence type="ECO:0000256" key="7">
    <source>
        <dbReference type="ARBA" id="ARBA00023242"/>
    </source>
</evidence>
<comment type="subcellular location">
    <subcellularLocation>
        <location evidence="1">Nucleus</location>
    </subcellularLocation>
</comment>
<dbReference type="GO" id="GO:0006275">
    <property type="term" value="P:regulation of DNA replication"/>
    <property type="evidence" value="ECO:0007669"/>
    <property type="project" value="Ensembl"/>
</dbReference>
<dbReference type="InParanoid" id="G1SMQ2"/>
<evidence type="ECO:0000256" key="3">
    <source>
        <dbReference type="ARBA" id="ARBA00019085"/>
    </source>
</evidence>
<feature type="region of interest" description="Disordered" evidence="10">
    <location>
        <begin position="33"/>
        <end position="77"/>
    </location>
</feature>
<dbReference type="AlphaFoldDB" id="G1SMQ2"/>
<keyword evidence="4" id="KW-0597">Phosphoprotein</keyword>
<feature type="compositionally biased region" description="Pro residues" evidence="10">
    <location>
        <begin position="46"/>
        <end position="56"/>
    </location>
</feature>
<dbReference type="EMBL" id="AAGW02019340">
    <property type="status" value="NOT_ANNOTATED_CDS"/>
    <property type="molecule type" value="Genomic_DNA"/>
</dbReference>
<proteinExistence type="inferred from homology"/>
<dbReference type="InterPro" id="IPR020795">
    <property type="entry name" value="ORC3"/>
</dbReference>
<organism evidence="14 15">
    <name type="scientific">Oryctolagus cuniculus</name>
    <name type="common">Rabbit</name>
    <dbReference type="NCBI Taxonomy" id="9986"/>
    <lineage>
        <taxon>Eukaryota</taxon>
        <taxon>Metazoa</taxon>
        <taxon>Chordata</taxon>
        <taxon>Craniata</taxon>
        <taxon>Vertebrata</taxon>
        <taxon>Euteleostomi</taxon>
        <taxon>Mammalia</taxon>
        <taxon>Eutheria</taxon>
        <taxon>Euarchontoglires</taxon>
        <taxon>Glires</taxon>
        <taxon>Lagomorpha</taxon>
        <taxon>Leporidae</taxon>
        <taxon>Oryctolagus</taxon>
    </lineage>
</organism>
<gene>
    <name evidence="14" type="primary">ORC3</name>
</gene>
<dbReference type="GO" id="GO:0016604">
    <property type="term" value="C:nuclear body"/>
    <property type="evidence" value="ECO:0007669"/>
    <property type="project" value="Ensembl"/>
</dbReference>
<dbReference type="InterPro" id="IPR040855">
    <property type="entry name" value="ORC_WH_C"/>
</dbReference>